<gene>
    <name evidence="5" type="ORF">ARD30_08820</name>
    <name evidence="6" type="ORF">SAMN05660750_01122</name>
</gene>
<organism evidence="5 7">
    <name type="scientific">Bosea thiooxidans</name>
    <dbReference type="NCBI Taxonomy" id="53254"/>
    <lineage>
        <taxon>Bacteria</taxon>
        <taxon>Pseudomonadati</taxon>
        <taxon>Pseudomonadota</taxon>
        <taxon>Alphaproteobacteria</taxon>
        <taxon>Hyphomicrobiales</taxon>
        <taxon>Boseaceae</taxon>
        <taxon>Bosea</taxon>
    </lineage>
</organism>
<evidence type="ECO:0000256" key="1">
    <source>
        <dbReference type="ARBA" id="ARBA00023015"/>
    </source>
</evidence>
<dbReference type="SUPFAM" id="SSF46689">
    <property type="entry name" value="Homeodomain-like"/>
    <property type="match status" value="1"/>
</dbReference>
<evidence type="ECO:0000256" key="2">
    <source>
        <dbReference type="ARBA" id="ARBA00023125"/>
    </source>
</evidence>
<dbReference type="Gene3D" id="1.10.10.60">
    <property type="entry name" value="Homeodomain-like"/>
    <property type="match status" value="1"/>
</dbReference>
<proteinExistence type="predicted"/>
<keyword evidence="3" id="KW-0804">Transcription</keyword>
<dbReference type="InterPro" id="IPR018060">
    <property type="entry name" value="HTH_AraC"/>
</dbReference>
<dbReference type="AlphaFoldDB" id="A0A0Q3PQ05"/>
<keyword evidence="1" id="KW-0805">Transcription regulation</keyword>
<dbReference type="Proteomes" id="UP000190130">
    <property type="component" value="Unassembled WGS sequence"/>
</dbReference>
<dbReference type="PROSITE" id="PS01124">
    <property type="entry name" value="HTH_ARAC_FAMILY_2"/>
    <property type="match status" value="1"/>
</dbReference>
<feature type="domain" description="HTH araC/xylS-type" evidence="4">
    <location>
        <begin position="215"/>
        <end position="316"/>
    </location>
</feature>
<dbReference type="InterPro" id="IPR009057">
    <property type="entry name" value="Homeodomain-like_sf"/>
</dbReference>
<dbReference type="SMART" id="SM00342">
    <property type="entry name" value="HTH_ARAC"/>
    <property type="match status" value="1"/>
</dbReference>
<sequence>MSAESVVQTASFSASDIPEHHRDEFIRDFYGRIQMRLQIRPTRDHELAFDARTLILPEMMCTLGAVSPMSWQRTSELMADGNDDIILSWNRGGYRLNVPGRGEFETKPGTAAILSLDRRWSVQAEDSQWTMALQFKRSLLAPLIGHLDDIAPDHIGRTQPAHQLLFDYLSSLLRMETPAALAPLASRHIADILAEAFKAGRGGHPSPGIRAARLAGLKQHIDHNLLDPALCVGQLSRTFGISDRYIRQLFAEDGTSFSDYLTERRLDYVHGCLCDRRQVLRRIADIVFEAGFTEPSTFYRQFRARYGQTPAEVRQSALSHDAQTTAP</sequence>
<name>A0A0Q3PQ05_9HYPH</name>
<keyword evidence="7" id="KW-1185">Reference proteome</keyword>
<dbReference type="PANTHER" id="PTHR46796">
    <property type="entry name" value="HTH-TYPE TRANSCRIPTIONAL ACTIVATOR RHAS-RELATED"/>
    <property type="match status" value="1"/>
</dbReference>
<dbReference type="GO" id="GO:0043565">
    <property type="term" value="F:sequence-specific DNA binding"/>
    <property type="evidence" value="ECO:0007669"/>
    <property type="project" value="InterPro"/>
</dbReference>
<dbReference type="InterPro" id="IPR050204">
    <property type="entry name" value="AraC_XylS_family_regulators"/>
</dbReference>
<dbReference type="GO" id="GO:0003700">
    <property type="term" value="F:DNA-binding transcription factor activity"/>
    <property type="evidence" value="ECO:0007669"/>
    <property type="project" value="InterPro"/>
</dbReference>
<evidence type="ECO:0000256" key="3">
    <source>
        <dbReference type="ARBA" id="ARBA00023163"/>
    </source>
</evidence>
<dbReference type="RefSeq" id="WP_055726788.1">
    <property type="nucleotide sequence ID" value="NZ_FUYX01000002.1"/>
</dbReference>
<dbReference type="EMBL" id="FUYX01000002">
    <property type="protein sequence ID" value="SKB51919.1"/>
    <property type="molecule type" value="Genomic_DNA"/>
</dbReference>
<dbReference type="PANTHER" id="PTHR46796:SF6">
    <property type="entry name" value="ARAC SUBFAMILY"/>
    <property type="match status" value="1"/>
</dbReference>
<evidence type="ECO:0000313" key="7">
    <source>
        <dbReference type="Proteomes" id="UP000051562"/>
    </source>
</evidence>
<dbReference type="Pfam" id="PF12833">
    <property type="entry name" value="HTH_18"/>
    <property type="match status" value="1"/>
</dbReference>
<protein>
    <submittedName>
        <fullName evidence="6">AraC-type DNA-binding protein</fullName>
    </submittedName>
</protein>
<evidence type="ECO:0000313" key="5">
    <source>
        <dbReference type="EMBL" id="KQK31942.1"/>
    </source>
</evidence>
<dbReference type="EMBL" id="LMAR01000010">
    <property type="protein sequence ID" value="KQK31942.1"/>
    <property type="molecule type" value="Genomic_DNA"/>
</dbReference>
<reference evidence="5 7" key="1">
    <citation type="submission" date="2015-10" db="EMBL/GenBank/DDBJ databases">
        <title>Draft genome of Bosea thiooxidans.</title>
        <authorList>
            <person name="Wang X."/>
        </authorList>
    </citation>
    <scope>NUCLEOTIDE SEQUENCE [LARGE SCALE GENOMIC DNA]</scope>
    <source>
        <strain evidence="5 7">CGMCC 9174</strain>
    </source>
</reference>
<dbReference type="STRING" id="53254.SAMN05660750_01122"/>
<evidence type="ECO:0000313" key="6">
    <source>
        <dbReference type="EMBL" id="SKB51919.1"/>
    </source>
</evidence>
<accession>A0A0Q3PQ05</accession>
<evidence type="ECO:0000259" key="4">
    <source>
        <dbReference type="PROSITE" id="PS01124"/>
    </source>
</evidence>
<evidence type="ECO:0000313" key="8">
    <source>
        <dbReference type="Proteomes" id="UP000190130"/>
    </source>
</evidence>
<reference evidence="6 8" key="2">
    <citation type="submission" date="2017-02" db="EMBL/GenBank/DDBJ databases">
        <authorList>
            <person name="Peterson S.W."/>
        </authorList>
    </citation>
    <scope>NUCLEOTIDE SEQUENCE [LARGE SCALE GENOMIC DNA]</scope>
    <source>
        <strain evidence="6 8">DSM 9653</strain>
    </source>
</reference>
<dbReference type="Proteomes" id="UP000051562">
    <property type="component" value="Unassembled WGS sequence"/>
</dbReference>
<keyword evidence="2 6" id="KW-0238">DNA-binding</keyword>